<dbReference type="AlphaFoldDB" id="X1LFD3"/>
<protein>
    <submittedName>
        <fullName evidence="1">Uncharacterized protein</fullName>
    </submittedName>
</protein>
<reference evidence="1" key="1">
    <citation type="journal article" date="2014" name="Front. Microbiol.">
        <title>High frequency of phylogenetically diverse reductive dehalogenase-homologous genes in deep subseafloor sedimentary metagenomes.</title>
        <authorList>
            <person name="Kawai M."/>
            <person name="Futagami T."/>
            <person name="Toyoda A."/>
            <person name="Takaki Y."/>
            <person name="Nishi S."/>
            <person name="Hori S."/>
            <person name="Arai W."/>
            <person name="Tsubouchi T."/>
            <person name="Morono Y."/>
            <person name="Uchiyama I."/>
            <person name="Ito T."/>
            <person name="Fujiyama A."/>
            <person name="Inagaki F."/>
            <person name="Takami H."/>
        </authorList>
    </citation>
    <scope>NUCLEOTIDE SEQUENCE</scope>
    <source>
        <strain evidence="1">Expedition CK06-06</strain>
    </source>
</reference>
<sequence length="30" mass="3443">VIIFVRGKLLKNFDRADGRADLGFYGIFKI</sequence>
<organism evidence="1">
    <name type="scientific">marine sediment metagenome</name>
    <dbReference type="NCBI Taxonomy" id="412755"/>
    <lineage>
        <taxon>unclassified sequences</taxon>
        <taxon>metagenomes</taxon>
        <taxon>ecological metagenomes</taxon>
    </lineage>
</organism>
<gene>
    <name evidence="1" type="ORF">S06H3_09813</name>
</gene>
<dbReference type="EMBL" id="BARV01004403">
    <property type="protein sequence ID" value="GAI17823.1"/>
    <property type="molecule type" value="Genomic_DNA"/>
</dbReference>
<accession>X1LFD3</accession>
<feature type="non-terminal residue" evidence="1">
    <location>
        <position position="1"/>
    </location>
</feature>
<comment type="caution">
    <text evidence="1">The sequence shown here is derived from an EMBL/GenBank/DDBJ whole genome shotgun (WGS) entry which is preliminary data.</text>
</comment>
<evidence type="ECO:0000313" key="1">
    <source>
        <dbReference type="EMBL" id="GAI17823.1"/>
    </source>
</evidence>
<proteinExistence type="predicted"/>
<name>X1LFD3_9ZZZZ</name>